<name>A0A1Q8ZYQ6_SYMMI</name>
<organism evidence="2 3">
    <name type="scientific">Symbiodinium microadriaticum</name>
    <name type="common">Dinoflagellate</name>
    <name type="synonym">Zooxanthella microadriatica</name>
    <dbReference type="NCBI Taxonomy" id="2951"/>
    <lineage>
        <taxon>Eukaryota</taxon>
        <taxon>Sar</taxon>
        <taxon>Alveolata</taxon>
        <taxon>Dinophyceae</taxon>
        <taxon>Suessiales</taxon>
        <taxon>Symbiodiniaceae</taxon>
        <taxon>Symbiodinium</taxon>
    </lineage>
</organism>
<evidence type="ECO:0000313" key="2">
    <source>
        <dbReference type="EMBL" id="OLP47069.1"/>
    </source>
</evidence>
<gene>
    <name evidence="2" type="ORF">AK812_SmicGene48708</name>
</gene>
<comment type="caution">
    <text evidence="2">The sequence shown here is derived from an EMBL/GenBank/DDBJ whole genome shotgun (WGS) entry which is preliminary data.</text>
</comment>
<dbReference type="EMBL" id="LSRX01008649">
    <property type="protein sequence ID" value="OLP47069.1"/>
    <property type="molecule type" value="Genomic_DNA"/>
</dbReference>
<evidence type="ECO:0000256" key="1">
    <source>
        <dbReference type="SAM" id="MobiDB-lite"/>
    </source>
</evidence>
<keyword evidence="3" id="KW-1185">Reference proteome</keyword>
<reference evidence="2 3" key="1">
    <citation type="submission" date="2016-02" db="EMBL/GenBank/DDBJ databases">
        <title>Genome analysis of coral dinoflagellate symbionts highlights evolutionary adaptations to a symbiotic lifestyle.</title>
        <authorList>
            <person name="Aranda M."/>
            <person name="Li Y."/>
            <person name="Liew Y.J."/>
            <person name="Baumgarten S."/>
            <person name="Simakov O."/>
            <person name="Wilson M."/>
            <person name="Piel J."/>
            <person name="Ashoor H."/>
            <person name="Bougouffa S."/>
            <person name="Bajic V.B."/>
            <person name="Ryu T."/>
            <person name="Ravasi T."/>
            <person name="Bayer T."/>
            <person name="Micklem G."/>
            <person name="Kim H."/>
            <person name="Bhak J."/>
            <person name="Lajeunesse T.C."/>
            <person name="Voolstra C.R."/>
        </authorList>
    </citation>
    <scope>NUCLEOTIDE SEQUENCE [LARGE SCALE GENOMIC DNA]</scope>
    <source>
        <strain evidence="2 3">CCMP2467</strain>
    </source>
</reference>
<dbReference type="Proteomes" id="UP000186817">
    <property type="component" value="Unassembled WGS sequence"/>
</dbReference>
<sequence length="107" mass="11294">MGMLRWQREAVDGLCASAGAEAILVRHARLLELRCKVPCEHATNESPEGGRPKVKGGAMQQMGILLIVQEDAEMLVGGARRSSSRAVGKGRAQCSSHTSRVLPGSGA</sequence>
<protein>
    <submittedName>
        <fullName evidence="2">Uncharacterized protein</fullName>
    </submittedName>
</protein>
<feature type="region of interest" description="Disordered" evidence="1">
    <location>
        <begin position="80"/>
        <end position="107"/>
    </location>
</feature>
<evidence type="ECO:0000313" key="3">
    <source>
        <dbReference type="Proteomes" id="UP000186817"/>
    </source>
</evidence>
<proteinExistence type="predicted"/>
<accession>A0A1Q8ZYQ6</accession>
<dbReference type="AlphaFoldDB" id="A0A1Q8ZYQ6"/>